<dbReference type="OrthoDB" id="5876637at2759"/>
<protein>
    <submittedName>
        <fullName evidence="2">Coiled-coil domain containing 137</fullName>
    </submittedName>
</protein>
<keyword evidence="3" id="KW-1185">Reference proteome</keyword>
<reference evidence="2" key="2">
    <citation type="submission" date="2025-09" db="UniProtKB">
        <authorList>
            <consortium name="Ensembl"/>
        </authorList>
    </citation>
    <scope>IDENTIFICATION</scope>
</reference>
<proteinExistence type="predicted"/>
<dbReference type="GO" id="GO:0005634">
    <property type="term" value="C:nucleus"/>
    <property type="evidence" value="ECO:0007669"/>
    <property type="project" value="TreeGrafter"/>
</dbReference>
<dbReference type="Proteomes" id="UP000694546">
    <property type="component" value="Chromosome 2"/>
</dbReference>
<organism evidence="2 3">
    <name type="scientific">Gadus morhua</name>
    <name type="common">Atlantic cod</name>
    <dbReference type="NCBI Taxonomy" id="8049"/>
    <lineage>
        <taxon>Eukaryota</taxon>
        <taxon>Metazoa</taxon>
        <taxon>Chordata</taxon>
        <taxon>Craniata</taxon>
        <taxon>Vertebrata</taxon>
        <taxon>Euteleostomi</taxon>
        <taxon>Actinopterygii</taxon>
        <taxon>Neopterygii</taxon>
        <taxon>Teleostei</taxon>
        <taxon>Neoteleostei</taxon>
        <taxon>Acanthomorphata</taxon>
        <taxon>Zeiogadaria</taxon>
        <taxon>Gadariae</taxon>
        <taxon>Gadiformes</taxon>
        <taxon>Gadoidei</taxon>
        <taxon>Gadidae</taxon>
        <taxon>Gadus</taxon>
    </lineage>
</organism>
<dbReference type="KEGG" id="gmh:115556737"/>
<evidence type="ECO:0000313" key="2">
    <source>
        <dbReference type="Ensembl" id="ENSGMOP00000038725.1"/>
    </source>
</evidence>
<sequence>MGKKRRGKAHDGADPPGKLRPSKSGEEKPVGTPAGDQDDHFNQIPFRLREIIKSKELMKKGKPKAKKIKAAIPLATTEESLIEEIAVPHFKRKKDESKKAYLGRMNTETDHVMFLTKNQVERKPELEEETKEKPEAKVKSEKKMEYNQSRLNRLHQKKLNRQEKEMEKNMFIDKVKFGEVAMEPPTFTAQPRKAPAAKNAVSKGLLLNSLLGQDVVSTVSPSMARKRIMEEERVRVVEAYRHLKRQKQRKQELRDASLKTLKNL</sequence>
<feature type="region of interest" description="Disordered" evidence="1">
    <location>
        <begin position="121"/>
        <end position="145"/>
    </location>
</feature>
<dbReference type="GeneID" id="115556737"/>
<dbReference type="AlphaFoldDB" id="A0A8C5AYM3"/>
<dbReference type="Ensembl" id="ENSGMOT00000040308.1">
    <property type="protein sequence ID" value="ENSGMOP00000038725.1"/>
    <property type="gene ID" value="ENSGMOG00000033632.1"/>
</dbReference>
<reference evidence="2" key="1">
    <citation type="submission" date="2025-08" db="UniProtKB">
        <authorList>
            <consortium name="Ensembl"/>
        </authorList>
    </citation>
    <scope>IDENTIFICATION</scope>
</reference>
<feature type="region of interest" description="Disordered" evidence="1">
    <location>
        <begin position="1"/>
        <end position="44"/>
    </location>
</feature>
<dbReference type="GeneTree" id="ENSGT00390000004169"/>
<gene>
    <name evidence="2" type="primary">ccdc137</name>
</gene>
<dbReference type="PANTHER" id="PTHR21838">
    <property type="entry name" value="COILED-COIL DOMAIN-CONTAINING PROTEIN 137"/>
    <property type="match status" value="1"/>
</dbReference>
<dbReference type="RefSeq" id="XP_030229872.1">
    <property type="nucleotide sequence ID" value="XM_030374012.1"/>
</dbReference>
<dbReference type="InterPro" id="IPR026680">
    <property type="entry name" value="CCDC137"/>
</dbReference>
<evidence type="ECO:0000313" key="3">
    <source>
        <dbReference type="Proteomes" id="UP000694546"/>
    </source>
</evidence>
<dbReference type="CTD" id="339230"/>
<dbReference type="OMA" id="CQKMKNP"/>
<name>A0A8C5AYM3_GADMO</name>
<accession>A0A8C5AYM3</accession>
<evidence type="ECO:0000256" key="1">
    <source>
        <dbReference type="SAM" id="MobiDB-lite"/>
    </source>
</evidence>
<dbReference type="PANTHER" id="PTHR21838:SF2">
    <property type="entry name" value="COILED-COIL DOMAIN-CONTAINING PROTEIN 137"/>
    <property type="match status" value="1"/>
</dbReference>